<keyword evidence="11" id="KW-1185">Reference proteome</keyword>
<dbReference type="PANTHER" id="PTHR23501">
    <property type="entry name" value="MAJOR FACILITATOR SUPERFAMILY"/>
    <property type="match status" value="1"/>
</dbReference>
<dbReference type="CDD" id="cd17502">
    <property type="entry name" value="MFS_Azr1_MDR_like"/>
    <property type="match status" value="1"/>
</dbReference>
<dbReference type="GO" id="GO:0005886">
    <property type="term" value="C:plasma membrane"/>
    <property type="evidence" value="ECO:0007669"/>
    <property type="project" value="UniProtKB-SubCell"/>
</dbReference>
<dbReference type="Proteomes" id="UP000183585">
    <property type="component" value="Unassembled WGS sequence"/>
</dbReference>
<keyword evidence="4" id="KW-1003">Cell membrane</keyword>
<accession>A0A1C5APA6</accession>
<keyword evidence="6 8" id="KW-1133">Transmembrane helix</keyword>
<name>A0A1C5APA6_9ACTN</name>
<feature type="transmembrane region" description="Helical" evidence="8">
    <location>
        <begin position="87"/>
        <end position="104"/>
    </location>
</feature>
<feature type="transmembrane region" description="Helical" evidence="8">
    <location>
        <begin position="209"/>
        <end position="231"/>
    </location>
</feature>
<feature type="transmembrane region" description="Helical" evidence="8">
    <location>
        <begin position="369"/>
        <end position="391"/>
    </location>
</feature>
<evidence type="ECO:0000256" key="5">
    <source>
        <dbReference type="ARBA" id="ARBA00022692"/>
    </source>
</evidence>
<dbReference type="Pfam" id="PF07690">
    <property type="entry name" value="MFS_1"/>
    <property type="match status" value="1"/>
</dbReference>
<dbReference type="Gene3D" id="1.20.1720.10">
    <property type="entry name" value="Multidrug resistance protein D"/>
    <property type="match status" value="1"/>
</dbReference>
<evidence type="ECO:0000256" key="8">
    <source>
        <dbReference type="SAM" id="Phobius"/>
    </source>
</evidence>
<feature type="transmembrane region" description="Helical" evidence="8">
    <location>
        <begin position="314"/>
        <end position="333"/>
    </location>
</feature>
<feature type="transmembrane region" description="Helical" evidence="8">
    <location>
        <begin position="481"/>
        <end position="499"/>
    </location>
</feature>
<evidence type="ECO:0000256" key="1">
    <source>
        <dbReference type="ARBA" id="ARBA00004651"/>
    </source>
</evidence>
<dbReference type="RefSeq" id="WP_074477898.1">
    <property type="nucleotide sequence ID" value="NZ_FMCT01000015.1"/>
</dbReference>
<dbReference type="InterPro" id="IPR011701">
    <property type="entry name" value="MFS"/>
</dbReference>
<feature type="transmembrane region" description="Helical" evidence="8">
    <location>
        <begin position="411"/>
        <end position="430"/>
    </location>
</feature>
<keyword evidence="5 8" id="KW-0812">Transmembrane</keyword>
<evidence type="ECO:0000313" key="10">
    <source>
        <dbReference type="EMBL" id="SCF46973.1"/>
    </source>
</evidence>
<feature type="transmembrane region" description="Helical" evidence="8">
    <location>
        <begin position="237"/>
        <end position="259"/>
    </location>
</feature>
<dbReference type="InterPro" id="IPR020846">
    <property type="entry name" value="MFS_dom"/>
</dbReference>
<evidence type="ECO:0000256" key="6">
    <source>
        <dbReference type="ARBA" id="ARBA00022989"/>
    </source>
</evidence>
<keyword evidence="7 8" id="KW-0472">Membrane</keyword>
<feature type="transmembrane region" description="Helical" evidence="8">
    <location>
        <begin position="148"/>
        <end position="168"/>
    </location>
</feature>
<dbReference type="Gene3D" id="1.20.1250.20">
    <property type="entry name" value="MFS general substrate transporter like domains"/>
    <property type="match status" value="1"/>
</dbReference>
<comment type="subcellular location">
    <subcellularLocation>
        <location evidence="1">Cell membrane</location>
        <topology evidence="1">Multi-pass membrane protein</topology>
    </subcellularLocation>
</comment>
<feature type="transmembrane region" description="Helical" evidence="8">
    <location>
        <begin position="345"/>
        <end position="363"/>
    </location>
</feature>
<feature type="domain" description="Major facilitator superfamily (MFS) profile" evidence="9">
    <location>
        <begin position="21"/>
        <end position="504"/>
    </location>
</feature>
<evidence type="ECO:0000256" key="7">
    <source>
        <dbReference type="ARBA" id="ARBA00023136"/>
    </source>
</evidence>
<dbReference type="PANTHER" id="PTHR23501:SF197">
    <property type="entry name" value="COMD"/>
    <property type="match status" value="1"/>
</dbReference>
<dbReference type="FunFam" id="1.20.1720.10:FF:000004">
    <property type="entry name" value="EmrB/QacA family drug resistance transporter"/>
    <property type="match status" value="1"/>
</dbReference>
<evidence type="ECO:0000313" key="11">
    <source>
        <dbReference type="Proteomes" id="UP000183585"/>
    </source>
</evidence>
<feature type="transmembrane region" description="Helical" evidence="8">
    <location>
        <begin position="116"/>
        <end position="136"/>
    </location>
</feature>
<feature type="transmembrane region" description="Helical" evidence="8">
    <location>
        <begin position="280"/>
        <end position="302"/>
    </location>
</feature>
<dbReference type="PROSITE" id="PS50850">
    <property type="entry name" value="MFS"/>
    <property type="match status" value="1"/>
</dbReference>
<dbReference type="EMBL" id="FMCT01000015">
    <property type="protein sequence ID" value="SCF46973.1"/>
    <property type="molecule type" value="Genomic_DNA"/>
</dbReference>
<evidence type="ECO:0000256" key="4">
    <source>
        <dbReference type="ARBA" id="ARBA00022475"/>
    </source>
</evidence>
<sequence length="548" mass="56288">MSAPTTTAEAAPMTHRQTLEALSGLLLVLFVAMLSSTVVSTALPKIIGALDGSQTQYTWVVTATLLTATATTPIWGKLADLFNKKTLVQVAIVVFLAGSVVAGFSQTAGQLIAARAFQGIGVGGLQALVQVAIAAMIPPRERGRYNGYLGGVMAVATVGGPLLGGLIVDTSWLGWRWCFFVGVPVALVALVLLQLTLRLPTVRRDNVRIDYLGAALIAAGVSVLLIWISFVDDSFAWLSWQTAAMVGGSVLLLALATWVESRAAEPVVPLGIVRERTTALAILGSLAVGMAMFGGAVFLGQYFQIGRGYSPTEAGLLTIPMMAGVLGSSIIAGRMITRTGRIKPYIVVGAILLVAGFALLGTIDHETSLVLVGVAMFIVGTGVGMTMQNLVLAVQNTVSLRDIGAASSTVAFFRSLGGTIGVSVLGAVLARRVGDRITHDFAAAGIPVSGSSGGGSLNLDVLPAPVREIIRAAYGDATGHIFLISAAIAVVGVVAALLLRPVTLRTSLDLPDAARSAAVAADAVDGAPALDQVAVDAGRGGRPPVGRP</sequence>
<dbReference type="InterPro" id="IPR036259">
    <property type="entry name" value="MFS_trans_sf"/>
</dbReference>
<keyword evidence="3" id="KW-0813">Transport</keyword>
<gene>
    <name evidence="10" type="ORF">GA0070563_115118</name>
</gene>
<protein>
    <submittedName>
        <fullName evidence="10">Drug resistance transporter, EmrB/QacA subfamily</fullName>
    </submittedName>
</protein>
<comment type="similarity">
    <text evidence="2">Belongs to the major facilitator superfamily. TCR/Tet family.</text>
</comment>
<feature type="transmembrane region" description="Helical" evidence="8">
    <location>
        <begin position="56"/>
        <end position="75"/>
    </location>
</feature>
<evidence type="ECO:0000259" key="9">
    <source>
        <dbReference type="PROSITE" id="PS50850"/>
    </source>
</evidence>
<reference evidence="11" key="1">
    <citation type="submission" date="2016-06" db="EMBL/GenBank/DDBJ databases">
        <authorList>
            <person name="Varghese N."/>
            <person name="Submissions Spin"/>
        </authorList>
    </citation>
    <scope>NUCLEOTIDE SEQUENCE [LARGE SCALE GENOMIC DNA]</scope>
    <source>
        <strain evidence="11">DSM 43168</strain>
    </source>
</reference>
<feature type="transmembrane region" description="Helical" evidence="8">
    <location>
        <begin position="174"/>
        <end position="197"/>
    </location>
</feature>
<dbReference type="PRINTS" id="PR01036">
    <property type="entry name" value="TCRTETB"/>
</dbReference>
<organism evidence="10 11">
    <name type="scientific">Micromonospora carbonacea</name>
    <dbReference type="NCBI Taxonomy" id="47853"/>
    <lineage>
        <taxon>Bacteria</taxon>
        <taxon>Bacillati</taxon>
        <taxon>Actinomycetota</taxon>
        <taxon>Actinomycetes</taxon>
        <taxon>Micromonosporales</taxon>
        <taxon>Micromonosporaceae</taxon>
        <taxon>Micromonospora</taxon>
    </lineage>
</organism>
<evidence type="ECO:0000256" key="2">
    <source>
        <dbReference type="ARBA" id="ARBA00007520"/>
    </source>
</evidence>
<evidence type="ECO:0000256" key="3">
    <source>
        <dbReference type="ARBA" id="ARBA00022448"/>
    </source>
</evidence>
<dbReference type="GO" id="GO:0022857">
    <property type="term" value="F:transmembrane transporter activity"/>
    <property type="evidence" value="ECO:0007669"/>
    <property type="project" value="InterPro"/>
</dbReference>
<feature type="transmembrane region" description="Helical" evidence="8">
    <location>
        <begin position="21"/>
        <end position="44"/>
    </location>
</feature>
<dbReference type="AlphaFoldDB" id="A0A1C5APA6"/>
<dbReference type="SUPFAM" id="SSF103473">
    <property type="entry name" value="MFS general substrate transporter"/>
    <property type="match status" value="1"/>
</dbReference>
<proteinExistence type="inferred from homology"/>